<dbReference type="AlphaFoldDB" id="A0A9D1HPF3"/>
<dbReference type="GO" id="GO:0004521">
    <property type="term" value="F:RNA endonuclease activity"/>
    <property type="evidence" value="ECO:0007669"/>
    <property type="project" value="InterPro"/>
</dbReference>
<dbReference type="Gene3D" id="3.10.129.130">
    <property type="match status" value="1"/>
</dbReference>
<protein>
    <submittedName>
        <fullName evidence="1">Type III toxin-antitoxin system ToxN/AbiQ family toxin</fullName>
    </submittedName>
</protein>
<reference evidence="1" key="2">
    <citation type="journal article" date="2021" name="PeerJ">
        <title>Extensive microbial diversity within the chicken gut microbiome revealed by metagenomics and culture.</title>
        <authorList>
            <person name="Gilroy R."/>
            <person name="Ravi A."/>
            <person name="Getino M."/>
            <person name="Pursley I."/>
            <person name="Horton D.L."/>
            <person name="Alikhan N.F."/>
            <person name="Baker D."/>
            <person name="Gharbi K."/>
            <person name="Hall N."/>
            <person name="Watson M."/>
            <person name="Adriaenssens E.M."/>
            <person name="Foster-Nyarko E."/>
            <person name="Jarju S."/>
            <person name="Secka A."/>
            <person name="Antonio M."/>
            <person name="Oren A."/>
            <person name="Chaudhuri R.R."/>
            <person name="La Ragione R."/>
            <person name="Hildebrand F."/>
            <person name="Pallen M.J."/>
        </authorList>
    </citation>
    <scope>NUCLEOTIDE SEQUENCE</scope>
    <source>
        <strain evidence="1">CHK195-11698</strain>
    </source>
</reference>
<dbReference type="InterPro" id="IPR025911">
    <property type="entry name" value="ToxN/AbiQ_toxin"/>
</dbReference>
<comment type="caution">
    <text evidence="1">The sequence shown here is derived from an EMBL/GenBank/DDBJ whole genome shotgun (WGS) entry which is preliminary data.</text>
</comment>
<name>A0A9D1HPF3_9FIRM</name>
<organism evidence="1 2">
    <name type="scientific">Candidatus Fimiplasma intestinipullorum</name>
    <dbReference type="NCBI Taxonomy" id="2840825"/>
    <lineage>
        <taxon>Bacteria</taxon>
        <taxon>Bacillati</taxon>
        <taxon>Bacillota</taxon>
        <taxon>Clostridia</taxon>
        <taxon>Eubacteriales</taxon>
        <taxon>Candidatus Fimiplasma</taxon>
    </lineage>
</organism>
<dbReference type="Pfam" id="PF13958">
    <property type="entry name" value="ToxN_toxin"/>
    <property type="match status" value="1"/>
</dbReference>
<dbReference type="GO" id="GO:0003723">
    <property type="term" value="F:RNA binding"/>
    <property type="evidence" value="ECO:0007669"/>
    <property type="project" value="InterPro"/>
</dbReference>
<evidence type="ECO:0000313" key="2">
    <source>
        <dbReference type="Proteomes" id="UP000824175"/>
    </source>
</evidence>
<dbReference type="InterPro" id="IPR053735">
    <property type="entry name" value="Type_III_TA_endoRNase"/>
</dbReference>
<dbReference type="Proteomes" id="UP000824175">
    <property type="component" value="Unassembled WGS sequence"/>
</dbReference>
<gene>
    <name evidence="1" type="ORF">IAD15_10020</name>
</gene>
<reference evidence="1" key="1">
    <citation type="submission" date="2020-10" db="EMBL/GenBank/DDBJ databases">
        <authorList>
            <person name="Gilroy R."/>
        </authorList>
    </citation>
    <scope>NUCLEOTIDE SEQUENCE</scope>
    <source>
        <strain evidence="1">CHK195-11698</strain>
    </source>
</reference>
<accession>A0A9D1HPF3</accession>
<sequence>MDFKYKLYLIDDEYSGYLRKIESQVPYTDYGYYSVKPFLKAFETQDDLAYMVPITSYKDKFVKFQEKEMMYFIKHPFTDEYLGCLRFGKMFPVPLECIQEIDLDHLEKYRGFTTALNQIEFEHRLKLTNYKIDKLDIEYMAKELYKTKQKDENIVAFNYQTLERIAITYKEHLYALEKEKSELEI</sequence>
<proteinExistence type="predicted"/>
<evidence type="ECO:0000313" key="1">
    <source>
        <dbReference type="EMBL" id="HIU14387.1"/>
    </source>
</evidence>
<dbReference type="EMBL" id="DVMJ01000088">
    <property type="protein sequence ID" value="HIU14387.1"/>
    <property type="molecule type" value="Genomic_DNA"/>
</dbReference>